<dbReference type="InterPro" id="IPR002925">
    <property type="entry name" value="Dienelactn_hydro"/>
</dbReference>
<dbReference type="EMBL" id="LBYI01000002">
    <property type="protein sequence ID" value="KKR51142.1"/>
    <property type="molecule type" value="Genomic_DNA"/>
</dbReference>
<evidence type="ECO:0000259" key="1">
    <source>
        <dbReference type="Pfam" id="PF01738"/>
    </source>
</evidence>
<dbReference type="Pfam" id="PF01738">
    <property type="entry name" value="DLH"/>
    <property type="match status" value="1"/>
</dbReference>
<dbReference type="InterPro" id="IPR029058">
    <property type="entry name" value="AB_hydrolase_fold"/>
</dbReference>
<evidence type="ECO:0000313" key="2">
    <source>
        <dbReference type="EMBL" id="KKR51142.1"/>
    </source>
</evidence>
<reference evidence="2 3" key="1">
    <citation type="journal article" date="2015" name="Nature">
        <title>rRNA introns, odd ribosomes, and small enigmatic genomes across a large radiation of phyla.</title>
        <authorList>
            <person name="Brown C.T."/>
            <person name="Hug L.A."/>
            <person name="Thomas B.C."/>
            <person name="Sharon I."/>
            <person name="Castelle C.J."/>
            <person name="Singh A."/>
            <person name="Wilkins M.J."/>
            <person name="Williams K.H."/>
            <person name="Banfield J.F."/>
        </authorList>
    </citation>
    <scope>NUCLEOTIDE SEQUENCE [LARGE SCALE GENOMIC DNA]</scope>
</reference>
<dbReference type="Proteomes" id="UP000034531">
    <property type="component" value="Unassembled WGS sequence"/>
</dbReference>
<proteinExistence type="predicted"/>
<feature type="domain" description="Dienelactone hydrolase" evidence="1">
    <location>
        <begin position="46"/>
        <end position="103"/>
    </location>
</feature>
<dbReference type="SUPFAM" id="SSF53474">
    <property type="entry name" value="alpha/beta-Hydrolases"/>
    <property type="match status" value="1"/>
</dbReference>
<protein>
    <recommendedName>
        <fullName evidence="1">Dienelactone hydrolase domain-containing protein</fullName>
    </recommendedName>
</protein>
<organism evidence="2 3">
    <name type="scientific">Candidatus Curtissbacteria bacterium GW2011_GWA1_40_16</name>
    <dbReference type="NCBI Taxonomy" id="1618405"/>
    <lineage>
        <taxon>Bacteria</taxon>
        <taxon>Candidatus Curtissiibacteriota</taxon>
    </lineage>
</organism>
<dbReference type="GO" id="GO:0016787">
    <property type="term" value="F:hydrolase activity"/>
    <property type="evidence" value="ECO:0007669"/>
    <property type="project" value="InterPro"/>
</dbReference>
<comment type="caution">
    <text evidence="2">The sequence shown here is derived from an EMBL/GenBank/DDBJ whole genome shotgun (WGS) entry which is preliminary data.</text>
</comment>
<dbReference type="Gene3D" id="3.40.50.1820">
    <property type="entry name" value="alpha/beta hydrolase"/>
    <property type="match status" value="1"/>
</dbReference>
<gene>
    <name evidence="2" type="ORF">UT84_C0002G0003</name>
</gene>
<evidence type="ECO:0000313" key="3">
    <source>
        <dbReference type="Proteomes" id="UP000034531"/>
    </source>
</evidence>
<name>A0A0G0ULP3_9BACT</name>
<dbReference type="AlphaFoldDB" id="A0A0G0ULP3"/>
<sequence length="126" mass="14517">MRGQVCGRTLQKLEFYTDDIDDHGKALRKVVADFEKDYDSELYSLTNYLDKINAPIQIHQGGGDEAVPIKWSDDLVKVLKDKGKDVSYFTYAGDDHNFAKGSWQTVVNRNIEFYKQSFSLNEEKLE</sequence>
<accession>A0A0G0ULP3</accession>